<accession>A0A0B2V855</accession>
<proteinExistence type="predicted"/>
<feature type="compositionally biased region" description="Polar residues" evidence="1">
    <location>
        <begin position="345"/>
        <end position="355"/>
    </location>
</feature>
<reference evidence="2 3" key="1">
    <citation type="submission" date="2014-11" db="EMBL/GenBank/DDBJ databases">
        <title>Genetic blueprint of the zoonotic pathogen Toxocara canis.</title>
        <authorList>
            <person name="Zhu X.-Q."/>
            <person name="Korhonen P.K."/>
            <person name="Cai H."/>
            <person name="Young N.D."/>
            <person name="Nejsum P."/>
            <person name="von Samson-Himmelstjerna G."/>
            <person name="Boag P.R."/>
            <person name="Tan P."/>
            <person name="Li Q."/>
            <person name="Min J."/>
            <person name="Yang Y."/>
            <person name="Wang X."/>
            <person name="Fang X."/>
            <person name="Hall R.S."/>
            <person name="Hofmann A."/>
            <person name="Sternberg P.W."/>
            <person name="Jex A.R."/>
            <person name="Gasser R.B."/>
        </authorList>
    </citation>
    <scope>NUCLEOTIDE SEQUENCE [LARGE SCALE GENOMIC DNA]</scope>
    <source>
        <strain evidence="2">PN_DK_2014</strain>
    </source>
</reference>
<dbReference type="AlphaFoldDB" id="A0A0B2V855"/>
<feature type="region of interest" description="Disordered" evidence="1">
    <location>
        <begin position="323"/>
        <end position="422"/>
    </location>
</feature>
<dbReference type="EMBL" id="JPKZ01002259">
    <property type="protein sequence ID" value="KHN77647.1"/>
    <property type="molecule type" value="Genomic_DNA"/>
</dbReference>
<name>A0A0B2V855_TOXCA</name>
<dbReference type="OrthoDB" id="5874105at2759"/>
<sequence length="641" mass="72894">MGANRRSSDKLVVEEARAPTTSSTSLTSHRNFFLFIIGHLAAESEVLLCKRDQTCSMKCERLTLPLSSMPMLKKALAMRKIESVELGETRRTSLRFVRQRSGRGENNGGCEYVMRSTNIFENGVHLLVVWFVFEYHRINSGQQAIVLLRAVVQQMYPTCIACHQLGRSYVVTISTNGCQTTLCCAHTLLSGGVGKLPLLPIRITAMNHSPYKRVLKQDESEQACGAPQSPEVSVCRRGPMCQARNVYWDVHGADKMRVNRPVELLNRLKCLYADEERCAKRETFTGTFMAQSVQILAKHRHNNKQKQLQGDKLTILRRTNEMRKHLADSSTSDGGRRNSIRHNGRFSTNQTQPSEALQRGSFPSNKEKQLQGDKLTILRRTNEMRKHLADSSTSDGGRRNSIRHNGRFSTNQTQPSEMSSNTPEWVNVERIFCFPMDNNDPKLRKTDRVYESADKKSVLLLREYMCRFREKTNDNRSFIKNMVKVSASLPSEKTDSNRCGATSPSKEHFQLAQQQSADEPNIVPKSRRRMAFQARNPSPPRSITEDHERQLTLRLLGFSNCYLAVHRFALYAYQTITECTNTSKSADEPQPGRVFAKLVITLVDALSEYIEPVRTAVAFANAYIDRYLEHLLHNIVAELIK</sequence>
<feature type="compositionally biased region" description="Basic and acidic residues" evidence="1">
    <location>
        <begin position="1"/>
        <end position="17"/>
    </location>
</feature>
<organism evidence="2 3">
    <name type="scientific">Toxocara canis</name>
    <name type="common">Canine roundworm</name>
    <dbReference type="NCBI Taxonomy" id="6265"/>
    <lineage>
        <taxon>Eukaryota</taxon>
        <taxon>Metazoa</taxon>
        <taxon>Ecdysozoa</taxon>
        <taxon>Nematoda</taxon>
        <taxon>Chromadorea</taxon>
        <taxon>Rhabditida</taxon>
        <taxon>Spirurina</taxon>
        <taxon>Ascaridomorpha</taxon>
        <taxon>Ascaridoidea</taxon>
        <taxon>Toxocaridae</taxon>
        <taxon>Toxocara</taxon>
    </lineage>
</organism>
<dbReference type="Proteomes" id="UP000031036">
    <property type="component" value="Unassembled WGS sequence"/>
</dbReference>
<evidence type="ECO:0000313" key="3">
    <source>
        <dbReference type="Proteomes" id="UP000031036"/>
    </source>
</evidence>
<keyword evidence="3" id="KW-1185">Reference proteome</keyword>
<feature type="region of interest" description="Disordered" evidence="1">
    <location>
        <begin position="1"/>
        <end position="24"/>
    </location>
</feature>
<evidence type="ECO:0000256" key="1">
    <source>
        <dbReference type="SAM" id="MobiDB-lite"/>
    </source>
</evidence>
<gene>
    <name evidence="2" type="ORF">Tcan_01708</name>
</gene>
<comment type="caution">
    <text evidence="2">The sequence shown here is derived from an EMBL/GenBank/DDBJ whole genome shotgun (WGS) entry which is preliminary data.</text>
</comment>
<feature type="compositionally biased region" description="Polar residues" evidence="1">
    <location>
        <begin position="407"/>
        <end position="422"/>
    </location>
</feature>
<evidence type="ECO:0000313" key="2">
    <source>
        <dbReference type="EMBL" id="KHN77647.1"/>
    </source>
</evidence>
<protein>
    <submittedName>
        <fullName evidence="2">Uncharacterized protein</fullName>
    </submittedName>
</protein>
<feature type="compositionally biased region" description="Basic and acidic residues" evidence="1">
    <location>
        <begin position="380"/>
        <end position="389"/>
    </location>
</feature>